<sequence length="418" mass="47788">MLYAQAKTNNPNLRVGDLVKLSAWTPDSKIFKNGISPLETYTILEITHQYEMGNGYTNEFIAMPCDQFIPPYYNEKAYPKAEKQRALVTDNNDSQGLGRVRVRFDWMKPEQQSPWLRIVFPYAGAGKGHYFLPEIEEEVMIDFENDNMEKPFVIGTLYNGNQKSNYYNSKNQLKALHTKHGHVLEFDEREESIGITIKDKNNNYIHLNTKENNLEMEALETIRMKAKNMEIDIQESINTKAGKDIKTTAGEEIYQHSGKKTLLHSSQNMEVEAMNYLDLYGKQKLITYTQGNAEMGALGQMHVHGTSALYSAKITLDYKAPNMGRISEEGDFLYSKEGEIIMVKWVNKKGDKIITDLSENKRASIWIQTRNIKEGETITINVEEKDIQGNINNIEYSGIINSNGEALLSSIFSFKKDL</sequence>
<protein>
    <recommendedName>
        <fullName evidence="1">Gp5/Type VI secretion system Vgr protein OB-fold domain-containing protein</fullName>
    </recommendedName>
</protein>
<dbReference type="OrthoDB" id="7033094at2"/>
<reference evidence="2 3" key="1">
    <citation type="submission" date="2019-02" db="EMBL/GenBank/DDBJ databases">
        <title>Apibacter muscae sp. nov.: a novel member of the house fly microbiota.</title>
        <authorList>
            <person name="Park R."/>
        </authorList>
    </citation>
    <scope>NUCLEOTIDE SEQUENCE [LARGE SCALE GENOMIC DNA]</scope>
    <source>
        <strain evidence="2 3">AL1</strain>
    </source>
</reference>
<feature type="domain" description="Gp5/Type VI secretion system Vgr protein OB-fold" evidence="1">
    <location>
        <begin position="84"/>
        <end position="158"/>
    </location>
</feature>
<dbReference type="InterPro" id="IPR006531">
    <property type="entry name" value="Gp5/Vgr_OB"/>
</dbReference>
<dbReference type="RefSeq" id="WP_146291455.1">
    <property type="nucleotide sequence ID" value="NZ_SELH01000013.1"/>
</dbReference>
<dbReference type="SUPFAM" id="SSF69255">
    <property type="entry name" value="gp5 N-terminal domain-like"/>
    <property type="match status" value="1"/>
</dbReference>
<proteinExistence type="predicted"/>
<dbReference type="Proteomes" id="UP000319499">
    <property type="component" value="Unassembled WGS sequence"/>
</dbReference>
<comment type="caution">
    <text evidence="2">The sequence shown here is derived from an EMBL/GenBank/DDBJ whole genome shotgun (WGS) entry which is preliminary data.</text>
</comment>
<dbReference type="Pfam" id="PF04717">
    <property type="entry name" value="Phage_base_V"/>
    <property type="match status" value="1"/>
</dbReference>
<name>A0A563DHM7_9FLAO</name>
<dbReference type="EMBL" id="SELH01000013">
    <property type="protein sequence ID" value="TWP29705.1"/>
    <property type="molecule type" value="Genomic_DNA"/>
</dbReference>
<evidence type="ECO:0000313" key="2">
    <source>
        <dbReference type="EMBL" id="TWP29705.1"/>
    </source>
</evidence>
<dbReference type="SUPFAM" id="SSF69349">
    <property type="entry name" value="Phage fibre proteins"/>
    <property type="match status" value="1"/>
</dbReference>
<evidence type="ECO:0000313" key="3">
    <source>
        <dbReference type="Proteomes" id="UP000319499"/>
    </source>
</evidence>
<dbReference type="Gene3D" id="2.40.50.230">
    <property type="entry name" value="Gp5 N-terminal domain"/>
    <property type="match status" value="1"/>
</dbReference>
<accession>A0A563DHM7</accession>
<keyword evidence="3" id="KW-1185">Reference proteome</keyword>
<organism evidence="2 3">
    <name type="scientific">Apibacter muscae</name>
    <dbReference type="NCBI Taxonomy" id="2509004"/>
    <lineage>
        <taxon>Bacteria</taxon>
        <taxon>Pseudomonadati</taxon>
        <taxon>Bacteroidota</taxon>
        <taxon>Flavobacteriia</taxon>
        <taxon>Flavobacteriales</taxon>
        <taxon>Weeksellaceae</taxon>
        <taxon>Apibacter</taxon>
    </lineage>
</organism>
<dbReference type="InterPro" id="IPR037026">
    <property type="entry name" value="Vgr_OB-fold_dom_sf"/>
</dbReference>
<gene>
    <name evidence="2" type="ORF">ETU09_01640</name>
</gene>
<dbReference type="AlphaFoldDB" id="A0A563DHM7"/>
<evidence type="ECO:0000259" key="1">
    <source>
        <dbReference type="Pfam" id="PF04717"/>
    </source>
</evidence>